<protein>
    <submittedName>
        <fullName evidence="2">Uncharacterized protein</fullName>
    </submittedName>
</protein>
<dbReference type="EMBL" id="KV417553">
    <property type="protein sequence ID" value="KZP20689.1"/>
    <property type="molecule type" value="Genomic_DNA"/>
</dbReference>
<organism evidence="2 3">
    <name type="scientific">Athelia psychrophila</name>
    <dbReference type="NCBI Taxonomy" id="1759441"/>
    <lineage>
        <taxon>Eukaryota</taxon>
        <taxon>Fungi</taxon>
        <taxon>Dikarya</taxon>
        <taxon>Basidiomycota</taxon>
        <taxon>Agaricomycotina</taxon>
        <taxon>Agaricomycetes</taxon>
        <taxon>Agaricomycetidae</taxon>
        <taxon>Atheliales</taxon>
        <taxon>Atheliaceae</taxon>
        <taxon>Athelia</taxon>
    </lineage>
</organism>
<proteinExistence type="predicted"/>
<accession>A0A166JBJ4</accession>
<evidence type="ECO:0000313" key="1">
    <source>
        <dbReference type="EMBL" id="KZP20689.1"/>
    </source>
</evidence>
<name>A0A166JBJ4_9AGAM</name>
<evidence type="ECO:0000313" key="2">
    <source>
        <dbReference type="EMBL" id="KZP20695.1"/>
    </source>
</evidence>
<reference evidence="2 3" key="1">
    <citation type="journal article" date="2016" name="Mol. Biol. Evol.">
        <title>Comparative Genomics of Early-Diverging Mushroom-Forming Fungi Provides Insights into the Origins of Lignocellulose Decay Capabilities.</title>
        <authorList>
            <person name="Nagy L.G."/>
            <person name="Riley R."/>
            <person name="Tritt A."/>
            <person name="Adam C."/>
            <person name="Daum C."/>
            <person name="Floudas D."/>
            <person name="Sun H."/>
            <person name="Yadav J.S."/>
            <person name="Pangilinan J."/>
            <person name="Larsson K.H."/>
            <person name="Matsuura K."/>
            <person name="Barry K."/>
            <person name="Labutti K."/>
            <person name="Kuo R."/>
            <person name="Ohm R.A."/>
            <person name="Bhattacharya S.S."/>
            <person name="Shirouzu T."/>
            <person name="Yoshinaga Y."/>
            <person name="Martin F.M."/>
            <person name="Grigoriev I.V."/>
            <person name="Hibbett D.S."/>
        </authorList>
    </citation>
    <scope>NUCLEOTIDE SEQUENCE [LARGE SCALE GENOMIC DNA]</scope>
    <source>
        <strain evidence="2 3">CBS 109695</strain>
    </source>
</reference>
<keyword evidence="3" id="KW-1185">Reference proteome</keyword>
<gene>
    <name evidence="1" type="ORF">FIBSPDRAFT_1044718</name>
    <name evidence="2" type="ORF">FIBSPDRAFT_1044722</name>
</gene>
<dbReference type="Proteomes" id="UP000076532">
    <property type="component" value="Unassembled WGS sequence"/>
</dbReference>
<sequence length="104" mass="11732">MPKLESWTVWQVSLRTAATCRVARAELTSVTASLVLPPDAAKYSSRPQYLKTFIDFLKFQRRCHDRKPPAEIPPVTLHTAQTSHLMQTASTVLHTKIQLKYGAP</sequence>
<dbReference type="EMBL" id="KV417553">
    <property type="protein sequence ID" value="KZP20695.1"/>
    <property type="molecule type" value="Genomic_DNA"/>
</dbReference>
<evidence type="ECO:0000313" key="3">
    <source>
        <dbReference type="Proteomes" id="UP000076532"/>
    </source>
</evidence>
<dbReference type="AlphaFoldDB" id="A0A166JBJ4"/>